<dbReference type="AlphaFoldDB" id="A0A6I3LKG5"/>
<sequence>MRGKIAFTLVILAALVGIFILRKPSPTRIDLIPIGTPNNRDFEDFKEELFQQIIINTDTIHTYIDYERFIINKAVFVYKLPLANEQNLKAIKKDYYHPTGMTKEHIDYFINNTDEEQLKKIGLGKPTSENVDKIITNLKLILVTVQAQNDFSKEYDINYIYDITGIDMGEIHLSVTTDVNGGNIEVGWET</sequence>
<proteinExistence type="predicted"/>
<comment type="caution">
    <text evidence="1">The sequence shown here is derived from an EMBL/GenBank/DDBJ whole genome shotgun (WGS) entry which is preliminary data.</text>
</comment>
<name>A0A6I3LKG5_9FLAO</name>
<dbReference type="Proteomes" id="UP000438760">
    <property type="component" value="Unassembled WGS sequence"/>
</dbReference>
<evidence type="ECO:0000313" key="1">
    <source>
        <dbReference type="EMBL" id="MTG97001.1"/>
    </source>
</evidence>
<reference evidence="1 2" key="1">
    <citation type="submission" date="2019-11" db="EMBL/GenBank/DDBJ databases">
        <title>Genome of Strain BIT-d1.</title>
        <authorList>
            <person name="Yang Y."/>
        </authorList>
    </citation>
    <scope>NUCLEOTIDE SEQUENCE [LARGE SCALE GENOMIC DNA]</scope>
    <source>
        <strain evidence="1 2">BIT-d1</strain>
    </source>
</reference>
<organism evidence="1 2">
    <name type="scientific">Myroides albus</name>
    <dbReference type="NCBI Taxonomy" id="2562892"/>
    <lineage>
        <taxon>Bacteria</taxon>
        <taxon>Pseudomonadati</taxon>
        <taxon>Bacteroidota</taxon>
        <taxon>Flavobacteriia</taxon>
        <taxon>Flavobacteriales</taxon>
        <taxon>Flavobacteriaceae</taxon>
        <taxon>Myroides</taxon>
    </lineage>
</organism>
<dbReference type="EMBL" id="WMJX01000003">
    <property type="protein sequence ID" value="MTG97001.1"/>
    <property type="molecule type" value="Genomic_DNA"/>
</dbReference>
<dbReference type="OrthoDB" id="9842003at2"/>
<evidence type="ECO:0000313" key="2">
    <source>
        <dbReference type="Proteomes" id="UP000438760"/>
    </source>
</evidence>
<protein>
    <submittedName>
        <fullName evidence="1">Uncharacterized protein</fullName>
    </submittedName>
</protein>
<dbReference type="RefSeq" id="WP_155091053.1">
    <property type="nucleotide sequence ID" value="NZ_CP102754.1"/>
</dbReference>
<keyword evidence="2" id="KW-1185">Reference proteome</keyword>
<gene>
    <name evidence="1" type="ORF">GJV76_02440</name>
</gene>
<accession>A0A6I3LKG5</accession>